<evidence type="ECO:0000313" key="2">
    <source>
        <dbReference type="EMBL" id="ABS21006.1"/>
    </source>
</evidence>
<protein>
    <recommendedName>
        <fullName evidence="1">Glyoxalase/fosfomycin resistance/dioxygenase domain-containing protein</fullName>
    </recommendedName>
</protein>
<dbReference type="InterPro" id="IPR050383">
    <property type="entry name" value="GlyoxalaseI/FosfomycinResist"/>
</dbReference>
<dbReference type="KEGG" id="bcy:Bcer98_0659"/>
<organism evidence="2 3">
    <name type="scientific">Bacillus cytotoxicus (strain DSM 22905 / CIP 110041 / 391-98 / NVH 391-98)</name>
    <dbReference type="NCBI Taxonomy" id="315749"/>
    <lineage>
        <taxon>Bacteria</taxon>
        <taxon>Bacillati</taxon>
        <taxon>Bacillota</taxon>
        <taxon>Bacilli</taxon>
        <taxon>Bacillales</taxon>
        <taxon>Bacillaceae</taxon>
        <taxon>Bacillus</taxon>
        <taxon>Bacillus cereus group</taxon>
    </lineage>
</organism>
<dbReference type="AlphaFoldDB" id="A7GLJ8"/>
<reference evidence="2 3" key="1">
    <citation type="journal article" date="2008" name="Chem. Biol. Interact.">
        <title>Extending the Bacillus cereus group genomics to putative food-borne pathogens of different toxicity.</title>
        <authorList>
            <person name="Lapidus A."/>
            <person name="Goltsman E."/>
            <person name="Auger S."/>
            <person name="Galleron N."/>
            <person name="Segurens B."/>
            <person name="Dossat C."/>
            <person name="Land M.L."/>
            <person name="Broussolle V."/>
            <person name="Brillard J."/>
            <person name="Guinebretiere M.H."/>
            <person name="Sanchis V."/>
            <person name="Nguen-The C."/>
            <person name="Lereclus D."/>
            <person name="Richardson P."/>
            <person name="Wincker P."/>
            <person name="Weissenbach J."/>
            <person name="Ehrlich S.D."/>
            <person name="Sorokin A."/>
        </authorList>
    </citation>
    <scope>NUCLEOTIDE SEQUENCE [LARGE SCALE GENOMIC DNA]</scope>
    <source>
        <strain evidence="3">DSM 22905 / CIP 110041 / 391-98 / NVH 391-98</strain>
    </source>
</reference>
<evidence type="ECO:0000313" key="3">
    <source>
        <dbReference type="Proteomes" id="UP000002300"/>
    </source>
</evidence>
<name>A7GLJ8_BACCN</name>
<dbReference type="eggNOG" id="COG0346">
    <property type="taxonomic scope" value="Bacteria"/>
</dbReference>
<dbReference type="HOGENOM" id="CLU_144620_0_0_9"/>
<gene>
    <name evidence="2" type="ordered locus">Bcer98_0659</name>
</gene>
<dbReference type="Gene3D" id="3.10.180.10">
    <property type="entry name" value="2,3-Dihydroxybiphenyl 1,2-Dioxygenase, domain 1"/>
    <property type="match status" value="1"/>
</dbReference>
<dbReference type="Pfam" id="PF00903">
    <property type="entry name" value="Glyoxalase"/>
    <property type="match status" value="1"/>
</dbReference>
<accession>A7GLJ8</accession>
<sequence>MNAVLLEVRNLKDTLYFYEGILGLKPSSERPQLDVTGVWYDVGSTRICIMMNQNRTHGINAERITSKEIRIVISDIEKVKKKLAFYQISFSEKHNPNGTGIIVYDPDQHELYIESKIS</sequence>
<dbReference type="STRING" id="315749.Bcer98_0659"/>
<feature type="domain" description="Glyoxalase/fosfomycin resistance/dioxygenase" evidence="1">
    <location>
        <begin position="3"/>
        <end position="111"/>
    </location>
</feature>
<dbReference type="PANTHER" id="PTHR21366">
    <property type="entry name" value="GLYOXALASE FAMILY PROTEIN"/>
    <property type="match status" value="1"/>
</dbReference>
<proteinExistence type="predicted"/>
<dbReference type="Proteomes" id="UP000002300">
    <property type="component" value="Chromosome"/>
</dbReference>
<dbReference type="InterPro" id="IPR029068">
    <property type="entry name" value="Glyas_Bleomycin-R_OHBP_Dase"/>
</dbReference>
<dbReference type="InterPro" id="IPR004360">
    <property type="entry name" value="Glyas_Fos-R_dOase_dom"/>
</dbReference>
<evidence type="ECO:0000259" key="1">
    <source>
        <dbReference type="Pfam" id="PF00903"/>
    </source>
</evidence>
<dbReference type="OrthoDB" id="9800322at2"/>
<dbReference type="PANTHER" id="PTHR21366:SF31">
    <property type="entry name" value="METALLOTHIOL TRANSFERASE FOSB"/>
    <property type="match status" value="1"/>
</dbReference>
<keyword evidence="3" id="KW-1185">Reference proteome</keyword>
<dbReference type="SUPFAM" id="SSF54593">
    <property type="entry name" value="Glyoxalase/Bleomycin resistance protein/Dihydroxybiphenyl dioxygenase"/>
    <property type="match status" value="1"/>
</dbReference>
<dbReference type="EMBL" id="CP000764">
    <property type="protein sequence ID" value="ABS21006.1"/>
    <property type="molecule type" value="Genomic_DNA"/>
</dbReference>